<organism evidence="1 2">
    <name type="scientific">Panagrolaimus sp. JU765</name>
    <dbReference type="NCBI Taxonomy" id="591449"/>
    <lineage>
        <taxon>Eukaryota</taxon>
        <taxon>Metazoa</taxon>
        <taxon>Ecdysozoa</taxon>
        <taxon>Nematoda</taxon>
        <taxon>Chromadorea</taxon>
        <taxon>Rhabditida</taxon>
        <taxon>Tylenchina</taxon>
        <taxon>Panagrolaimomorpha</taxon>
        <taxon>Panagrolaimoidea</taxon>
        <taxon>Panagrolaimidae</taxon>
        <taxon>Panagrolaimus</taxon>
    </lineage>
</organism>
<dbReference type="WBParaSite" id="JU765_v2.g7070.t1">
    <property type="protein sequence ID" value="JU765_v2.g7070.t1"/>
    <property type="gene ID" value="JU765_v2.g7070"/>
</dbReference>
<protein>
    <submittedName>
        <fullName evidence="2">ATP synthase F0 subunit 8</fullName>
    </submittedName>
</protein>
<evidence type="ECO:0000313" key="2">
    <source>
        <dbReference type="WBParaSite" id="JU765_v2.g7070.t1"/>
    </source>
</evidence>
<name>A0AC34RI01_9BILA</name>
<accession>A0AC34RI01</accession>
<proteinExistence type="predicted"/>
<reference evidence="2" key="1">
    <citation type="submission" date="2022-11" db="UniProtKB">
        <authorList>
            <consortium name="WormBaseParasite"/>
        </authorList>
    </citation>
    <scope>IDENTIFICATION</scope>
</reference>
<sequence>MTEADCDYNLLLWLILLIELIILLVFLHFFGYSNYLVVKIGNFCRGLRSSTAVVEEARISVAEGNVFDVPLN</sequence>
<evidence type="ECO:0000313" key="1">
    <source>
        <dbReference type="Proteomes" id="UP000887576"/>
    </source>
</evidence>
<dbReference type="Proteomes" id="UP000887576">
    <property type="component" value="Unplaced"/>
</dbReference>